<dbReference type="AlphaFoldDB" id="A0A7J6V9F0"/>
<dbReference type="EMBL" id="JABWDY010036436">
    <property type="protein sequence ID" value="KAF5181231.1"/>
    <property type="molecule type" value="Genomic_DNA"/>
</dbReference>
<proteinExistence type="predicted"/>
<accession>A0A7J6V9F0</accession>
<name>A0A7J6V9F0_THATH</name>
<evidence type="ECO:0000313" key="2">
    <source>
        <dbReference type="Proteomes" id="UP000554482"/>
    </source>
</evidence>
<comment type="caution">
    <text evidence="1">The sequence shown here is derived from an EMBL/GenBank/DDBJ whole genome shotgun (WGS) entry which is preliminary data.</text>
</comment>
<organism evidence="1 2">
    <name type="scientific">Thalictrum thalictroides</name>
    <name type="common">Rue-anemone</name>
    <name type="synonym">Anemone thalictroides</name>
    <dbReference type="NCBI Taxonomy" id="46969"/>
    <lineage>
        <taxon>Eukaryota</taxon>
        <taxon>Viridiplantae</taxon>
        <taxon>Streptophyta</taxon>
        <taxon>Embryophyta</taxon>
        <taxon>Tracheophyta</taxon>
        <taxon>Spermatophyta</taxon>
        <taxon>Magnoliopsida</taxon>
        <taxon>Ranunculales</taxon>
        <taxon>Ranunculaceae</taxon>
        <taxon>Thalictroideae</taxon>
        <taxon>Thalictrum</taxon>
    </lineage>
</organism>
<sequence>MMWLLVVNDDGGVIVQVHLQYISTQHHTYDLQLSPPPYIPTGAATSTNLHPFHHKIYPAPPTPQPPLSLRSLPLL</sequence>
<reference evidence="1 2" key="1">
    <citation type="submission" date="2020-06" db="EMBL/GenBank/DDBJ databases">
        <title>Transcriptomic and genomic resources for Thalictrum thalictroides and T. hernandezii: Facilitating candidate gene discovery in an emerging model plant lineage.</title>
        <authorList>
            <person name="Arias T."/>
            <person name="Riano-Pachon D.M."/>
            <person name="Di Stilio V.S."/>
        </authorList>
    </citation>
    <scope>NUCLEOTIDE SEQUENCE [LARGE SCALE GENOMIC DNA]</scope>
    <source>
        <strain evidence="2">cv. WT478/WT964</strain>
        <tissue evidence="1">Leaves</tissue>
    </source>
</reference>
<keyword evidence="2" id="KW-1185">Reference proteome</keyword>
<gene>
    <name evidence="1" type="ORF">FRX31_029183</name>
</gene>
<evidence type="ECO:0000313" key="1">
    <source>
        <dbReference type="EMBL" id="KAF5181231.1"/>
    </source>
</evidence>
<protein>
    <submittedName>
        <fullName evidence="1">Uncharacterized protein</fullName>
    </submittedName>
</protein>
<dbReference type="Proteomes" id="UP000554482">
    <property type="component" value="Unassembled WGS sequence"/>
</dbReference>